<accession>A0AAD5T6B7</accession>
<protein>
    <submittedName>
        <fullName evidence="1">Uncharacterized protein</fullName>
    </submittedName>
</protein>
<evidence type="ECO:0000313" key="2">
    <source>
        <dbReference type="Proteomes" id="UP001211907"/>
    </source>
</evidence>
<dbReference type="EMBL" id="JADGJH010000433">
    <property type="protein sequence ID" value="KAJ3129185.1"/>
    <property type="molecule type" value="Genomic_DNA"/>
</dbReference>
<name>A0AAD5T6B7_9FUNG</name>
<dbReference type="Proteomes" id="UP001211907">
    <property type="component" value="Unassembled WGS sequence"/>
</dbReference>
<organism evidence="1 2">
    <name type="scientific">Physocladia obscura</name>
    <dbReference type="NCBI Taxonomy" id="109957"/>
    <lineage>
        <taxon>Eukaryota</taxon>
        <taxon>Fungi</taxon>
        <taxon>Fungi incertae sedis</taxon>
        <taxon>Chytridiomycota</taxon>
        <taxon>Chytridiomycota incertae sedis</taxon>
        <taxon>Chytridiomycetes</taxon>
        <taxon>Chytridiales</taxon>
        <taxon>Chytriomycetaceae</taxon>
        <taxon>Physocladia</taxon>
    </lineage>
</organism>
<gene>
    <name evidence="1" type="ORF">HK100_008768</name>
</gene>
<sequence>MWEQKCDSTIMKLGMEHCPHEPFVFKKEIIKDGHTHLMIVLVWANDFAFAADKAIEVELDNFIGNLGKEFTITVKPCVGQFISIVFEFLDGVSSMNQNAYLDSILSEFS</sequence>
<comment type="caution">
    <text evidence="1">The sequence shown here is derived from an EMBL/GenBank/DDBJ whole genome shotgun (WGS) entry which is preliminary data.</text>
</comment>
<evidence type="ECO:0000313" key="1">
    <source>
        <dbReference type="EMBL" id="KAJ3129185.1"/>
    </source>
</evidence>
<keyword evidence="2" id="KW-1185">Reference proteome</keyword>
<dbReference type="AlphaFoldDB" id="A0AAD5T6B7"/>
<proteinExistence type="predicted"/>
<reference evidence="1" key="1">
    <citation type="submission" date="2020-05" db="EMBL/GenBank/DDBJ databases">
        <title>Phylogenomic resolution of chytrid fungi.</title>
        <authorList>
            <person name="Stajich J.E."/>
            <person name="Amses K."/>
            <person name="Simmons R."/>
            <person name="Seto K."/>
            <person name="Myers J."/>
            <person name="Bonds A."/>
            <person name="Quandt C.A."/>
            <person name="Barry K."/>
            <person name="Liu P."/>
            <person name="Grigoriev I."/>
            <person name="Longcore J.E."/>
            <person name="James T.Y."/>
        </authorList>
    </citation>
    <scope>NUCLEOTIDE SEQUENCE</scope>
    <source>
        <strain evidence="1">JEL0513</strain>
    </source>
</reference>